<keyword evidence="2" id="KW-0472">Membrane</keyword>
<feature type="domain" description="Bridge-like lipid transfer protein family member 1 N-terminal" evidence="3">
    <location>
        <begin position="38"/>
        <end position="939"/>
    </location>
</feature>
<dbReference type="AlphaFoldDB" id="A0A814LXZ4"/>
<dbReference type="Pfam" id="PF20413">
    <property type="entry name" value="BLTP1_N"/>
    <property type="match status" value="1"/>
</dbReference>
<keyword evidence="2" id="KW-1133">Transmembrane helix</keyword>
<reference evidence="4" key="1">
    <citation type="submission" date="2021-02" db="EMBL/GenBank/DDBJ databases">
        <authorList>
            <person name="Nowell W R."/>
        </authorList>
    </citation>
    <scope>NUCLEOTIDE SEQUENCE</scope>
</reference>
<dbReference type="GO" id="GO:0098793">
    <property type="term" value="C:presynapse"/>
    <property type="evidence" value="ECO:0007669"/>
    <property type="project" value="GOC"/>
</dbReference>
<dbReference type="PANTHER" id="PTHR31640:SF1">
    <property type="entry name" value="BRIDGE-LIKE LIPID TRANSFER PROTEIN FAMILY MEMBER 1"/>
    <property type="match status" value="1"/>
</dbReference>
<dbReference type="EMBL" id="CAJNOU010000715">
    <property type="protein sequence ID" value="CAF1071905.1"/>
    <property type="molecule type" value="Genomic_DNA"/>
</dbReference>
<evidence type="ECO:0000313" key="4">
    <source>
        <dbReference type="EMBL" id="CAF1071905.1"/>
    </source>
</evidence>
<accession>A0A814LXZ4</accession>
<gene>
    <name evidence="4" type="ORF">SEV965_LOCUS14400</name>
</gene>
<dbReference type="InterPro" id="IPR047104">
    <property type="entry name" value="BLTP1_N"/>
</dbReference>
<dbReference type="GO" id="GO:0048488">
    <property type="term" value="P:synaptic vesicle endocytosis"/>
    <property type="evidence" value="ECO:0007669"/>
    <property type="project" value="TreeGrafter"/>
</dbReference>
<evidence type="ECO:0000259" key="3">
    <source>
        <dbReference type="Pfam" id="PF20413"/>
    </source>
</evidence>
<name>A0A814LXZ4_9BILA</name>
<sequence length="1063" mass="123934">MEKFTRTTTFSINFNESFNSSDSILNPTTPSTLEVISNEIFDYFDSHREQIPLLVIVYLLTIIWIIYLILYHSRIQGIILSYILRRFFLKDSTQIKFDSFSISFISGAIIFRNLHYTTGSYFIFIKDGCLVFRYWSKTKTKPIIRLKIKLYHLDIQFFSPIRSSTLSDNNNNNNNNNNNLTDDLQRGSINGISTKGDDTQSENTIKSNEEGLFVKRLRNLFPAIEIKVEHGRISAGHDTLPYGLLIRFSTMTSTFTSISPSRNLSQIDLMTLIYNLKYRNLRIQLYPIRVYNGETREIPPPIPTSKPADSGIFQVFECLDGEIEYEQDVPGKMIEQLDNSEPLPDLTWEFRVKCHKDAKIAYGPWADRQREALWQYFFPTLFEDCPVTPEPSVGQTRIFKNVRFKLWLYCPTIIDIYFMSKMKLHQIHAELPNQGSYFDATFPFSTNPDGFDTNISINIKQPIIRTNLQFTQLFKADEIDINLHIHYPRLWNSIQIWTLGIITKKPQVYFVFEHKCFFQSLINDWSSPVPPDIYSFAPFIYDISLQGNHVEFLIPCNQGNWIDCPNENNRQKQQQQQPAENNFISICAKSVSLTYPLPFLEFCPKVTPMDITIDVQDLLARLVIPENNRMFYILEGVDSHKRFYTPNGIKSQLTLSDEFEKRDGCFDCGEVPNIKVLIEILLHSSPPIDTNRSDLLYVQHVKSMGNRQTFHPNKLDYDLFNVEIDIGPVNLFVYGLFLKKLWWVKENIFGWDQVFHDIHEPELIREKKIIVHDDPLVDIIDETYPFDPRYFRPLMATVRVALHNITGHLIHHTDDEPCPIAFCERLCFEMTTDLDETRLQVFFLPVNIYIEDTIVRNKSDQHLSTGCLQLSGLVIRGHAMLSHEGLPPERETLEYAWQMEIILGKISARVTTIQIEKFICFLKNFYLQIMEDEYTLVRSPVIDKAKWIEKLKYDVLRFSLDSIDLNLVEVGNALNVQLEKLSKFMFNELNSESRVSDNLTGTINVVKDMTSKADDYECETNNNEDNDYNNSSDEDEDIVSDNEENAEHVQSIKNNLFWNMYHR</sequence>
<proteinExistence type="predicted"/>
<organism evidence="4 5">
    <name type="scientific">Rotaria sordida</name>
    <dbReference type="NCBI Taxonomy" id="392033"/>
    <lineage>
        <taxon>Eukaryota</taxon>
        <taxon>Metazoa</taxon>
        <taxon>Spiralia</taxon>
        <taxon>Gnathifera</taxon>
        <taxon>Rotifera</taxon>
        <taxon>Eurotatoria</taxon>
        <taxon>Bdelloidea</taxon>
        <taxon>Philodinida</taxon>
        <taxon>Philodinidae</taxon>
        <taxon>Rotaria</taxon>
    </lineage>
</organism>
<protein>
    <recommendedName>
        <fullName evidence="3">Bridge-like lipid transfer protein family member 1 N-terminal domain-containing protein</fullName>
    </recommendedName>
</protein>
<dbReference type="PANTHER" id="PTHR31640">
    <property type="entry name" value="TRANSMEMBRANE PROTEIN KIAA1109"/>
    <property type="match status" value="1"/>
</dbReference>
<keyword evidence="2" id="KW-0812">Transmembrane</keyword>
<dbReference type="Proteomes" id="UP000663889">
    <property type="component" value="Unassembled WGS sequence"/>
</dbReference>
<evidence type="ECO:0000256" key="1">
    <source>
        <dbReference type="SAM" id="MobiDB-lite"/>
    </source>
</evidence>
<comment type="caution">
    <text evidence="4">The sequence shown here is derived from an EMBL/GenBank/DDBJ whole genome shotgun (WGS) entry which is preliminary data.</text>
</comment>
<evidence type="ECO:0000313" key="5">
    <source>
        <dbReference type="Proteomes" id="UP000663889"/>
    </source>
</evidence>
<dbReference type="InterPro" id="IPR033616">
    <property type="entry name" value="BLTP1"/>
</dbReference>
<feature type="compositionally biased region" description="Acidic residues" evidence="1">
    <location>
        <begin position="1016"/>
        <end position="1044"/>
    </location>
</feature>
<evidence type="ECO:0000256" key="2">
    <source>
        <dbReference type="SAM" id="Phobius"/>
    </source>
</evidence>
<feature type="transmembrane region" description="Helical" evidence="2">
    <location>
        <begin position="51"/>
        <end position="71"/>
    </location>
</feature>
<feature type="region of interest" description="Disordered" evidence="1">
    <location>
        <begin position="1014"/>
        <end position="1046"/>
    </location>
</feature>